<dbReference type="InterPro" id="IPR038461">
    <property type="entry name" value="Schlafen_AlbA_2_dom_sf"/>
</dbReference>
<sequence length="448" mass="50996">MGMMKTIEKQDVEYKSSWRDEYLKWICGYANAYGGRLYVGINDNKEIVGVDDAKKLSEDIPNKIQNILGIVADVNILTDSAGSKDYLEIIVESYPYPVNYKGEYHYRSGSTKQELKGSALNKFILERTGKHWDGIPIPKVSIDDLSLIALKRFRKEAARSKRVDEGVLNDSTEHLLQDLHLIDDSTGLLKNAAILLFHPDPERYVTGAHIKIGFFRGDDDDLAFHDEVHGSLMEQIDKAMDLLTSKYINYAISYEGVSRRETPTFPEGAMRESLLNCVAHKAYAIGVPIQISVYPDHIVFWNPGELPKQLPIEKLLQKHPSLPYNPDIANTLFRSGDIEMWGRGYRKIIKSVLEQKQLPPRIEYINGLMLTYYADAQTQLKMEGADEKVAQIIEYVIANESINNTEVQKLLKVSKPTATRLLKQTEFWLEMQGAHGRGTHYELKWKAS</sequence>
<dbReference type="EMBL" id="LGIA01000057">
    <property type="protein sequence ID" value="KOH45967.1"/>
    <property type="molecule type" value="Genomic_DNA"/>
</dbReference>
<proteinExistence type="predicted"/>
<dbReference type="InterPro" id="IPR038475">
    <property type="entry name" value="RecG_C_sf"/>
</dbReference>
<evidence type="ECO:0000313" key="2">
    <source>
        <dbReference type="EMBL" id="KOH45967.1"/>
    </source>
</evidence>
<dbReference type="Pfam" id="PF04326">
    <property type="entry name" value="SLFN_AlbA_2"/>
    <property type="match status" value="1"/>
</dbReference>
<protein>
    <submittedName>
        <fullName evidence="2">Transcriptional regulator</fullName>
    </submittedName>
</protein>
<name>A0A0L8VCP8_9BACT</name>
<dbReference type="Gene3D" id="3.30.950.30">
    <property type="entry name" value="Schlafen, AAA domain"/>
    <property type="match status" value="1"/>
</dbReference>
<dbReference type="InterPro" id="IPR036388">
    <property type="entry name" value="WH-like_DNA-bd_sf"/>
</dbReference>
<dbReference type="Pfam" id="PF13749">
    <property type="entry name" value="HATPase_c_4"/>
    <property type="match status" value="1"/>
</dbReference>
<dbReference type="Proteomes" id="UP000036958">
    <property type="component" value="Unassembled WGS sequence"/>
</dbReference>
<organism evidence="2 3">
    <name type="scientific">Sunxiuqinia dokdonensis</name>
    <dbReference type="NCBI Taxonomy" id="1409788"/>
    <lineage>
        <taxon>Bacteria</taxon>
        <taxon>Pseudomonadati</taxon>
        <taxon>Bacteroidota</taxon>
        <taxon>Bacteroidia</taxon>
        <taxon>Marinilabiliales</taxon>
        <taxon>Prolixibacteraceae</taxon>
        <taxon>Sunxiuqinia</taxon>
    </lineage>
</organism>
<dbReference type="PANTHER" id="PTHR30595">
    <property type="entry name" value="GLPR-RELATED TRANSCRIPTIONAL REPRESSOR"/>
    <property type="match status" value="1"/>
</dbReference>
<comment type="caution">
    <text evidence="2">The sequence shown here is derived from an EMBL/GenBank/DDBJ whole genome shotgun (WGS) entry which is preliminary data.</text>
</comment>
<feature type="domain" description="Schlafen AlbA-2" evidence="1">
    <location>
        <begin position="8"/>
        <end position="115"/>
    </location>
</feature>
<dbReference type="Gene3D" id="1.10.10.10">
    <property type="entry name" value="Winged helix-like DNA-binding domain superfamily/Winged helix DNA-binding domain"/>
    <property type="match status" value="1"/>
</dbReference>
<reference evidence="3" key="1">
    <citation type="submission" date="2015-07" db="EMBL/GenBank/DDBJ databases">
        <title>Genome sequencing of Sunxiuqinia dokdonensis strain SK.</title>
        <authorList>
            <person name="Ahn S."/>
            <person name="Kim B.-C."/>
        </authorList>
    </citation>
    <scope>NUCLEOTIDE SEQUENCE [LARGE SCALE GENOMIC DNA]</scope>
    <source>
        <strain evidence="3">SK</strain>
    </source>
</reference>
<evidence type="ECO:0000259" key="1">
    <source>
        <dbReference type="Pfam" id="PF04326"/>
    </source>
</evidence>
<keyword evidence="3" id="KW-1185">Reference proteome</keyword>
<dbReference type="PATRIC" id="fig|1409788.3.peg.1232"/>
<evidence type="ECO:0000313" key="3">
    <source>
        <dbReference type="Proteomes" id="UP000036958"/>
    </source>
</evidence>
<accession>A0A0L8VCP8</accession>
<dbReference type="PANTHER" id="PTHR30595:SF6">
    <property type="entry name" value="SCHLAFEN ALBA-2 DOMAIN-CONTAINING PROTEIN"/>
    <property type="match status" value="1"/>
</dbReference>
<dbReference type="AlphaFoldDB" id="A0A0L8VCP8"/>
<dbReference type="InterPro" id="IPR007421">
    <property type="entry name" value="Schlafen_AlbA_2_dom"/>
</dbReference>
<dbReference type="STRING" id="1409788.NC99_12120"/>
<dbReference type="Gene3D" id="3.30.565.60">
    <property type="match status" value="1"/>
</dbReference>
<gene>
    <name evidence="2" type="ORF">NC99_12120</name>
</gene>